<comment type="caution">
    <text evidence="3">The sequence shown here is derived from an EMBL/GenBank/DDBJ whole genome shotgun (WGS) entry which is preliminary data.</text>
</comment>
<gene>
    <name evidence="3" type="ORF">NWE73_03645</name>
</gene>
<keyword evidence="2" id="KW-0732">Signal</keyword>
<evidence type="ECO:0000313" key="3">
    <source>
        <dbReference type="EMBL" id="MDG0815442.1"/>
    </source>
</evidence>
<feature type="signal peptide" evidence="2">
    <location>
        <begin position="1"/>
        <end position="19"/>
    </location>
</feature>
<sequence>MRFALLMLLCFAPQLGFSAASDVQNMSTYDPAVELRRAPASSTRSPNLKACSYYAEGSRVTDITRLQMRRLSCEENQSRDIKLPDRPESDVYRVGEPFDVPKRN</sequence>
<evidence type="ECO:0000256" key="2">
    <source>
        <dbReference type="SAM" id="SignalP"/>
    </source>
</evidence>
<keyword evidence="4" id="KW-1185">Reference proteome</keyword>
<protein>
    <submittedName>
        <fullName evidence="3">Uncharacterized protein</fullName>
    </submittedName>
</protein>
<feature type="chain" id="PRO_5046038768" evidence="2">
    <location>
        <begin position="20"/>
        <end position="104"/>
    </location>
</feature>
<name>A0ABT6DF30_9BACT</name>
<dbReference type="Proteomes" id="UP001152321">
    <property type="component" value="Unassembled WGS sequence"/>
</dbReference>
<dbReference type="RefSeq" id="WP_277576917.1">
    <property type="nucleotide sequence ID" value="NZ_JANRMI010000001.1"/>
</dbReference>
<organism evidence="3 4">
    <name type="scientific">Bdellovibrio svalbardensis</name>
    <dbReference type="NCBI Taxonomy" id="2972972"/>
    <lineage>
        <taxon>Bacteria</taxon>
        <taxon>Pseudomonadati</taxon>
        <taxon>Bdellovibrionota</taxon>
        <taxon>Bdellovibrionia</taxon>
        <taxon>Bdellovibrionales</taxon>
        <taxon>Pseudobdellovibrionaceae</taxon>
        <taxon>Bdellovibrio</taxon>
    </lineage>
</organism>
<reference evidence="3" key="1">
    <citation type="submission" date="2022-08" db="EMBL/GenBank/DDBJ databases">
        <title>Novel Bdellovibrio Species Isolated from Svalbard: Designation Bdellovibrio svalbardensis.</title>
        <authorList>
            <person name="Mitchell R.J."/>
            <person name="Choi S.Y."/>
        </authorList>
    </citation>
    <scope>NUCLEOTIDE SEQUENCE</scope>
    <source>
        <strain evidence="3">PAP01</strain>
    </source>
</reference>
<evidence type="ECO:0000256" key="1">
    <source>
        <dbReference type="SAM" id="MobiDB-lite"/>
    </source>
</evidence>
<feature type="compositionally biased region" description="Basic and acidic residues" evidence="1">
    <location>
        <begin position="74"/>
        <end position="93"/>
    </location>
</feature>
<dbReference type="EMBL" id="JANRMI010000001">
    <property type="protein sequence ID" value="MDG0815442.1"/>
    <property type="molecule type" value="Genomic_DNA"/>
</dbReference>
<feature type="region of interest" description="Disordered" evidence="1">
    <location>
        <begin position="74"/>
        <end position="104"/>
    </location>
</feature>
<accession>A0ABT6DF30</accession>
<evidence type="ECO:0000313" key="4">
    <source>
        <dbReference type="Proteomes" id="UP001152321"/>
    </source>
</evidence>
<proteinExistence type="predicted"/>